<sequence>MLCIIPDHLSPAPEMIRNLPIPCFFISISLLDPCQPKAET</sequence>
<organism evidence="1 2">
    <name type="scientific">Rhodopirellula maiorica SM1</name>
    <dbReference type="NCBI Taxonomy" id="1265738"/>
    <lineage>
        <taxon>Bacteria</taxon>
        <taxon>Pseudomonadati</taxon>
        <taxon>Planctomycetota</taxon>
        <taxon>Planctomycetia</taxon>
        <taxon>Pirellulales</taxon>
        <taxon>Pirellulaceae</taxon>
        <taxon>Novipirellula</taxon>
    </lineage>
</organism>
<protein>
    <submittedName>
        <fullName evidence="1">Uncharacterized protein</fullName>
    </submittedName>
</protein>
<name>M5RPB5_9BACT</name>
<dbReference type="AlphaFoldDB" id="M5RPB5"/>
<dbReference type="PATRIC" id="fig|1265738.3.peg.1928"/>
<accession>M5RPB5</accession>
<reference evidence="1 2" key="1">
    <citation type="journal article" date="2013" name="Mar. Genomics">
        <title>Expression of sulfatases in Rhodopirellula baltica and the diversity of sulfatases in the genus Rhodopirellula.</title>
        <authorList>
            <person name="Wegner C.E."/>
            <person name="Richter-Heitmann T."/>
            <person name="Klindworth A."/>
            <person name="Klockow C."/>
            <person name="Richter M."/>
            <person name="Achstetter T."/>
            <person name="Glockner F.O."/>
            <person name="Harder J."/>
        </authorList>
    </citation>
    <scope>NUCLEOTIDE SEQUENCE [LARGE SCALE GENOMIC DNA]</scope>
    <source>
        <strain evidence="1 2">SM1</strain>
    </source>
</reference>
<evidence type="ECO:0000313" key="1">
    <source>
        <dbReference type="EMBL" id="EMI21140.1"/>
    </source>
</evidence>
<comment type="caution">
    <text evidence="1">The sequence shown here is derived from an EMBL/GenBank/DDBJ whole genome shotgun (WGS) entry which is preliminary data.</text>
</comment>
<proteinExistence type="predicted"/>
<gene>
    <name evidence="1" type="ORF">RMSM_01927</name>
</gene>
<keyword evidence="2" id="KW-1185">Reference proteome</keyword>
<evidence type="ECO:0000313" key="2">
    <source>
        <dbReference type="Proteomes" id="UP000011991"/>
    </source>
</evidence>
<dbReference type="Proteomes" id="UP000011991">
    <property type="component" value="Unassembled WGS sequence"/>
</dbReference>
<dbReference type="EMBL" id="ANOG01000275">
    <property type="protein sequence ID" value="EMI21140.1"/>
    <property type="molecule type" value="Genomic_DNA"/>
</dbReference>